<feature type="domain" description="Ig-like" evidence="9">
    <location>
        <begin position="453"/>
        <end position="523"/>
    </location>
</feature>
<dbReference type="InterPro" id="IPR003961">
    <property type="entry name" value="FN3_dom"/>
</dbReference>
<evidence type="ECO:0000259" key="9">
    <source>
        <dbReference type="PROSITE" id="PS50835"/>
    </source>
</evidence>
<dbReference type="SMART" id="SM00409">
    <property type="entry name" value="IG"/>
    <property type="match status" value="4"/>
</dbReference>
<comment type="subcellular location">
    <subcellularLocation>
        <location evidence="1">Membrane</location>
        <topology evidence="1">Single-pass membrane protein</topology>
    </subcellularLocation>
</comment>
<dbReference type="GO" id="GO:0016020">
    <property type="term" value="C:membrane"/>
    <property type="evidence" value="ECO:0007669"/>
    <property type="project" value="UniProtKB-SubCell"/>
</dbReference>
<dbReference type="InterPro" id="IPR003599">
    <property type="entry name" value="Ig_sub"/>
</dbReference>
<dbReference type="InterPro" id="IPR013106">
    <property type="entry name" value="Ig_V-set"/>
</dbReference>
<feature type="domain" description="Ig-like" evidence="9">
    <location>
        <begin position="348"/>
        <end position="444"/>
    </location>
</feature>
<evidence type="ECO:0000256" key="5">
    <source>
        <dbReference type="ARBA" id="ARBA00023157"/>
    </source>
</evidence>
<evidence type="ECO:0000256" key="2">
    <source>
        <dbReference type="ARBA" id="ARBA00022692"/>
    </source>
</evidence>
<name>A0A9J6BTP0_POLVA</name>
<keyword evidence="11" id="KW-1185">Reference proteome</keyword>
<dbReference type="Gene3D" id="2.60.40.10">
    <property type="entry name" value="Immunoglobulins"/>
    <property type="match status" value="6"/>
</dbReference>
<evidence type="ECO:0000256" key="7">
    <source>
        <dbReference type="SAM" id="Phobius"/>
    </source>
</evidence>
<dbReference type="EMBL" id="JADBJN010000003">
    <property type="protein sequence ID" value="KAG5673080.1"/>
    <property type="molecule type" value="Genomic_DNA"/>
</dbReference>
<dbReference type="InterPro" id="IPR036179">
    <property type="entry name" value="Ig-like_dom_sf"/>
</dbReference>
<feature type="transmembrane region" description="Helical" evidence="7">
    <location>
        <begin position="658"/>
        <end position="680"/>
    </location>
</feature>
<sequence>MLMCIKLLLLGLLFEKSFGNIEDEGIVVRKAEAAVGKHGQLSCNLTSDISDDRVALVIWYKEGKTTPIYSYDARDSKAVDGGSHHGINSDGKYYFNTSSLNPAIFSIANLTTDDEGTYRCRVDFLRSPTKNTKVQLYVIVPPENIQILNELGRHIQHYILGPYNEGSSVNLTCISQGGRPQPKLTWWHNNQLLDSVVITRLSDKRVRNVLHLKNLDRKNLLTSYTCQSSNNNFTDPLTASVMIDLNLRPLSVKIMNDLEFMSTKQKYDLRCEVRGSRPAPKISWWLGSTQLTNTSEMLLKDGNVTGSTLSYIPKIEDQGKFLSCRAENPLIPDSGKEDGLTLKLHHVPLITLEFGANPAVEDKGNTVGEGADVYFECNIKANPNVYRVAWKHNNHDLHNNAQEGIIISNQSLVLQNVTRIRIGEYVCIASNSQGDGYSQPFQLNVLYAPVCRPGLPQTYSVDRGEIANIKCEVESNPAAHDFRWKFNTTAYADFIELRATNEEVKSTLDFKPQNENDYGTVLCWGINSIGIQTEPCVFQIVPAGKPEPLSNCTVVNQTQSSFQVACVEGYDGGFQQDFVAELYYAREKYITTSISSRVPIFDLKGLNAGQEYDIVLSATNRKGRSPPFVLSAYTLKMPEKHTDIALSVTTALMQKREILMMVAGSIVGLIVIALLIAIVAKVRNGSRGMDTKPMTASSLPSLPGGGSDDVNMDQQHHLHSLHQESPDSSDKNPDIIPHTTLEEWQEANKQIYGTMHYRIPTTAFAPLPPHHHLHQQQQQQPQTAAYNNPTTANGMIIYSGATLGRPHMNNNFKRIDSNGICAQQFDLASQPLQQQHFQKYYLQQQPGLVIASCQGGYQAPLTGLNTTQQHTTLDRFPTPPSPSLFVSASSTNPVCNSNEPRSILKSTISEVPYSSQQTMSSHETPF</sequence>
<dbReference type="PROSITE" id="PS50835">
    <property type="entry name" value="IG_LIKE"/>
    <property type="match status" value="5"/>
</dbReference>
<evidence type="ECO:0000313" key="11">
    <source>
        <dbReference type="Proteomes" id="UP001107558"/>
    </source>
</evidence>
<feature type="domain" description="Ig-like" evidence="9">
    <location>
        <begin position="249"/>
        <end position="343"/>
    </location>
</feature>
<dbReference type="Proteomes" id="UP001107558">
    <property type="component" value="Chromosome 3"/>
</dbReference>
<evidence type="ECO:0000256" key="8">
    <source>
        <dbReference type="SAM" id="SignalP"/>
    </source>
</evidence>
<keyword evidence="3 7" id="KW-1133">Transmembrane helix</keyword>
<dbReference type="InterPro" id="IPR003598">
    <property type="entry name" value="Ig_sub2"/>
</dbReference>
<keyword evidence="5" id="KW-1015">Disulfide bond</keyword>
<protein>
    <recommendedName>
        <fullName evidence="9">Ig-like domain-containing protein</fullName>
    </recommendedName>
</protein>
<feature type="signal peptide" evidence="8">
    <location>
        <begin position="1"/>
        <end position="19"/>
    </location>
</feature>
<dbReference type="CDD" id="cd00096">
    <property type="entry name" value="Ig"/>
    <property type="match status" value="1"/>
</dbReference>
<proteinExistence type="predicted"/>
<evidence type="ECO:0000256" key="6">
    <source>
        <dbReference type="SAM" id="MobiDB-lite"/>
    </source>
</evidence>
<dbReference type="CDD" id="cd00063">
    <property type="entry name" value="FN3"/>
    <property type="match status" value="1"/>
</dbReference>
<feature type="domain" description="Ig-like" evidence="9">
    <location>
        <begin position="142"/>
        <end position="242"/>
    </location>
</feature>
<evidence type="ECO:0000256" key="4">
    <source>
        <dbReference type="ARBA" id="ARBA00023136"/>
    </source>
</evidence>
<dbReference type="InterPro" id="IPR007110">
    <property type="entry name" value="Ig-like_dom"/>
</dbReference>
<evidence type="ECO:0000256" key="3">
    <source>
        <dbReference type="ARBA" id="ARBA00022989"/>
    </source>
</evidence>
<dbReference type="InterPro" id="IPR013162">
    <property type="entry name" value="CD80_C2-set"/>
</dbReference>
<reference evidence="10" key="1">
    <citation type="submission" date="2021-03" db="EMBL/GenBank/DDBJ databases">
        <title>Chromosome level genome of the anhydrobiotic midge Polypedilum vanderplanki.</title>
        <authorList>
            <person name="Yoshida Y."/>
            <person name="Kikawada T."/>
            <person name="Gusev O."/>
        </authorList>
    </citation>
    <scope>NUCLEOTIDE SEQUENCE</scope>
    <source>
        <strain evidence="10">NIAS01</strain>
        <tissue evidence="10">Whole body or cell culture</tissue>
    </source>
</reference>
<dbReference type="PANTHER" id="PTHR23278:SF19">
    <property type="entry name" value="OBSCURIN"/>
    <property type="match status" value="1"/>
</dbReference>
<dbReference type="OrthoDB" id="8825892at2759"/>
<evidence type="ECO:0000313" key="10">
    <source>
        <dbReference type="EMBL" id="KAG5673080.1"/>
    </source>
</evidence>
<gene>
    <name evidence="10" type="ORF">PVAND_003155</name>
</gene>
<keyword evidence="4 7" id="KW-0472">Membrane</keyword>
<dbReference type="SMART" id="SM00408">
    <property type="entry name" value="IGc2"/>
    <property type="match status" value="2"/>
</dbReference>
<dbReference type="Pfam" id="PF07686">
    <property type="entry name" value="V-set"/>
    <property type="match status" value="1"/>
</dbReference>
<dbReference type="Pfam" id="PF08205">
    <property type="entry name" value="C2-set_2"/>
    <property type="match status" value="1"/>
</dbReference>
<dbReference type="SMART" id="SM00060">
    <property type="entry name" value="FN3"/>
    <property type="match status" value="1"/>
</dbReference>
<accession>A0A9J6BTP0</accession>
<dbReference type="SUPFAM" id="SSF49265">
    <property type="entry name" value="Fibronectin type III"/>
    <property type="match status" value="1"/>
</dbReference>
<keyword evidence="8" id="KW-0732">Signal</keyword>
<evidence type="ECO:0000256" key="1">
    <source>
        <dbReference type="ARBA" id="ARBA00004167"/>
    </source>
</evidence>
<feature type="domain" description="Ig-like" evidence="9">
    <location>
        <begin position="36"/>
        <end position="137"/>
    </location>
</feature>
<organism evidence="10 11">
    <name type="scientific">Polypedilum vanderplanki</name>
    <name type="common">Sleeping chironomid midge</name>
    <dbReference type="NCBI Taxonomy" id="319348"/>
    <lineage>
        <taxon>Eukaryota</taxon>
        <taxon>Metazoa</taxon>
        <taxon>Ecdysozoa</taxon>
        <taxon>Arthropoda</taxon>
        <taxon>Hexapoda</taxon>
        <taxon>Insecta</taxon>
        <taxon>Pterygota</taxon>
        <taxon>Neoptera</taxon>
        <taxon>Endopterygota</taxon>
        <taxon>Diptera</taxon>
        <taxon>Nematocera</taxon>
        <taxon>Chironomoidea</taxon>
        <taxon>Chironomidae</taxon>
        <taxon>Chironominae</taxon>
        <taxon>Polypedilum</taxon>
        <taxon>Polypedilum</taxon>
    </lineage>
</organism>
<dbReference type="SUPFAM" id="SSF48726">
    <property type="entry name" value="Immunoglobulin"/>
    <property type="match status" value="5"/>
</dbReference>
<dbReference type="Pfam" id="PF13927">
    <property type="entry name" value="Ig_3"/>
    <property type="match status" value="2"/>
</dbReference>
<feature type="chain" id="PRO_5039939322" description="Ig-like domain-containing protein" evidence="8">
    <location>
        <begin position="20"/>
        <end position="926"/>
    </location>
</feature>
<keyword evidence="2 7" id="KW-0812">Transmembrane</keyword>
<feature type="region of interest" description="Disordered" evidence="6">
    <location>
        <begin position="687"/>
        <end position="712"/>
    </location>
</feature>
<dbReference type="AlphaFoldDB" id="A0A9J6BTP0"/>
<dbReference type="InterPro" id="IPR036116">
    <property type="entry name" value="FN3_sf"/>
</dbReference>
<dbReference type="PANTHER" id="PTHR23278">
    <property type="entry name" value="SIDESTEP PROTEIN"/>
    <property type="match status" value="1"/>
</dbReference>
<dbReference type="InterPro" id="IPR013783">
    <property type="entry name" value="Ig-like_fold"/>
</dbReference>
<comment type="caution">
    <text evidence="10">The sequence shown here is derived from an EMBL/GenBank/DDBJ whole genome shotgun (WGS) entry which is preliminary data.</text>
</comment>